<dbReference type="InterPro" id="IPR036821">
    <property type="entry name" value="Peptide_deformylase_sf"/>
</dbReference>
<comment type="caution">
    <text evidence="2">The sequence shown here is derived from an EMBL/GenBank/DDBJ whole genome shotgun (WGS) entry which is preliminary data.</text>
</comment>
<evidence type="ECO:0000313" key="3">
    <source>
        <dbReference type="Proteomes" id="UP001501747"/>
    </source>
</evidence>
<protein>
    <submittedName>
        <fullName evidence="2">Peptide deformylase</fullName>
    </submittedName>
</protein>
<dbReference type="Pfam" id="PF01327">
    <property type="entry name" value="Pep_deformylase"/>
    <property type="match status" value="1"/>
</dbReference>
<keyword evidence="3" id="KW-1185">Reference proteome</keyword>
<dbReference type="InterPro" id="IPR023635">
    <property type="entry name" value="Peptide_deformylase"/>
</dbReference>
<dbReference type="PANTHER" id="PTHR10458:SF22">
    <property type="entry name" value="PEPTIDE DEFORMYLASE"/>
    <property type="match status" value="1"/>
</dbReference>
<dbReference type="PANTHER" id="PTHR10458">
    <property type="entry name" value="PEPTIDE DEFORMYLASE"/>
    <property type="match status" value="1"/>
</dbReference>
<dbReference type="PIRSF" id="PIRSF004749">
    <property type="entry name" value="Pep_def"/>
    <property type="match status" value="1"/>
</dbReference>
<reference evidence="3" key="1">
    <citation type="journal article" date="2019" name="Int. J. Syst. Evol. Microbiol.">
        <title>The Global Catalogue of Microorganisms (GCM) 10K type strain sequencing project: providing services to taxonomists for standard genome sequencing and annotation.</title>
        <authorList>
            <consortium name="The Broad Institute Genomics Platform"/>
            <consortium name="The Broad Institute Genome Sequencing Center for Infectious Disease"/>
            <person name="Wu L."/>
            <person name="Ma J."/>
        </authorList>
    </citation>
    <scope>NUCLEOTIDE SEQUENCE [LARGE SCALE GENOMIC DNA]</scope>
    <source>
        <strain evidence="3">JCM 17342</strain>
    </source>
</reference>
<dbReference type="EMBL" id="BAABAL010000012">
    <property type="protein sequence ID" value="GAA4010697.1"/>
    <property type="molecule type" value="Genomic_DNA"/>
</dbReference>
<dbReference type="Gene3D" id="3.90.45.10">
    <property type="entry name" value="Peptide deformylase"/>
    <property type="match status" value="1"/>
</dbReference>
<dbReference type="Proteomes" id="UP001501747">
    <property type="component" value="Unassembled WGS sequence"/>
</dbReference>
<evidence type="ECO:0000313" key="2">
    <source>
        <dbReference type="EMBL" id="GAA4010697.1"/>
    </source>
</evidence>
<proteinExistence type="inferred from homology"/>
<gene>
    <name evidence="2" type="primary">def_3</name>
    <name evidence="2" type="ORF">GCM10022247_36160</name>
</gene>
<comment type="similarity">
    <text evidence="1">Belongs to the polypeptide deformylase family.</text>
</comment>
<evidence type="ECO:0000256" key="1">
    <source>
        <dbReference type="ARBA" id="ARBA00010759"/>
    </source>
</evidence>
<organism evidence="2 3">
    <name type="scientific">Allokutzneria multivorans</name>
    <dbReference type="NCBI Taxonomy" id="1142134"/>
    <lineage>
        <taxon>Bacteria</taxon>
        <taxon>Bacillati</taxon>
        <taxon>Actinomycetota</taxon>
        <taxon>Actinomycetes</taxon>
        <taxon>Pseudonocardiales</taxon>
        <taxon>Pseudonocardiaceae</taxon>
        <taxon>Allokutzneria</taxon>
    </lineage>
</organism>
<sequence>MLWLLAASMERVSQVHTFGKGMVIAAPQVGIGRAAALVRTPEGELITLLNPRVIDESAEADEKYEGRLSFFGVREMVPRPLAIDVEYADIDGNARIATFVQGLARLVAHEIDHLEGRLYTDRMRSGVSTISVEQYTGTGQKWNYR</sequence>
<accession>A0ABP7SEK4</accession>
<dbReference type="SUPFAM" id="SSF56420">
    <property type="entry name" value="Peptide deformylase"/>
    <property type="match status" value="1"/>
</dbReference>
<dbReference type="PRINTS" id="PR01576">
    <property type="entry name" value="PDEFORMYLASE"/>
</dbReference>
<dbReference type="RefSeq" id="WP_344876201.1">
    <property type="nucleotide sequence ID" value="NZ_BAABAL010000012.1"/>
</dbReference>
<name>A0ABP7SEK4_9PSEU</name>